<reference evidence="5" key="5">
    <citation type="journal article" date="2021" name="G3 (Bethesda)">
        <title>Aegilops tauschii genome assembly Aet v5.0 features greater sequence contiguity and improved annotation.</title>
        <authorList>
            <person name="Wang L."/>
            <person name="Zhu T."/>
            <person name="Rodriguez J.C."/>
            <person name="Deal K.R."/>
            <person name="Dubcovsky J."/>
            <person name="McGuire P.E."/>
            <person name="Lux T."/>
            <person name="Spannagl M."/>
            <person name="Mayer K.F.X."/>
            <person name="Baldrich P."/>
            <person name="Meyers B.C."/>
            <person name="Huo N."/>
            <person name="Gu Y.Q."/>
            <person name="Zhou H."/>
            <person name="Devos K.M."/>
            <person name="Bennetzen J.L."/>
            <person name="Unver T."/>
            <person name="Budak H."/>
            <person name="Gulick P.J."/>
            <person name="Galiba G."/>
            <person name="Kalapos B."/>
            <person name="Nelson D.R."/>
            <person name="Li P."/>
            <person name="You F.M."/>
            <person name="Luo M.C."/>
            <person name="Dvorak J."/>
        </authorList>
    </citation>
    <scope>NUCLEOTIDE SEQUENCE [LARGE SCALE GENOMIC DNA]</scope>
    <source>
        <strain evidence="5">cv. AL8/78</strain>
    </source>
</reference>
<evidence type="ECO:0000313" key="5">
    <source>
        <dbReference type="EnsemblPlants" id="AET6Gv20590900.2"/>
    </source>
</evidence>
<dbReference type="Gene3D" id="3.80.10.10">
    <property type="entry name" value="Ribonuclease Inhibitor"/>
    <property type="match status" value="1"/>
</dbReference>
<dbReference type="AlphaFoldDB" id="A0A453P3A0"/>
<organism evidence="5 6">
    <name type="scientific">Aegilops tauschii subsp. strangulata</name>
    <name type="common">Goatgrass</name>
    <dbReference type="NCBI Taxonomy" id="200361"/>
    <lineage>
        <taxon>Eukaryota</taxon>
        <taxon>Viridiplantae</taxon>
        <taxon>Streptophyta</taxon>
        <taxon>Embryophyta</taxon>
        <taxon>Tracheophyta</taxon>
        <taxon>Spermatophyta</taxon>
        <taxon>Magnoliopsida</taxon>
        <taxon>Liliopsida</taxon>
        <taxon>Poales</taxon>
        <taxon>Poaceae</taxon>
        <taxon>BOP clade</taxon>
        <taxon>Pooideae</taxon>
        <taxon>Triticodae</taxon>
        <taxon>Triticeae</taxon>
        <taxon>Triticinae</taxon>
        <taxon>Aegilops</taxon>
    </lineage>
</organism>
<reference evidence="5" key="3">
    <citation type="journal article" date="2017" name="Nature">
        <title>Genome sequence of the progenitor of the wheat D genome Aegilops tauschii.</title>
        <authorList>
            <person name="Luo M.C."/>
            <person name="Gu Y.Q."/>
            <person name="Puiu D."/>
            <person name="Wang H."/>
            <person name="Twardziok S.O."/>
            <person name="Deal K.R."/>
            <person name="Huo N."/>
            <person name="Zhu T."/>
            <person name="Wang L."/>
            <person name="Wang Y."/>
            <person name="McGuire P.E."/>
            <person name="Liu S."/>
            <person name="Long H."/>
            <person name="Ramasamy R.K."/>
            <person name="Rodriguez J.C."/>
            <person name="Van S.L."/>
            <person name="Yuan L."/>
            <person name="Wang Z."/>
            <person name="Xia Z."/>
            <person name="Xiao L."/>
            <person name="Anderson O.D."/>
            <person name="Ouyang S."/>
            <person name="Liang Y."/>
            <person name="Zimin A.V."/>
            <person name="Pertea G."/>
            <person name="Qi P."/>
            <person name="Bennetzen J.L."/>
            <person name="Dai X."/>
            <person name="Dawson M.W."/>
            <person name="Muller H.G."/>
            <person name="Kugler K."/>
            <person name="Rivarola-Duarte L."/>
            <person name="Spannagl M."/>
            <person name="Mayer K.F.X."/>
            <person name="Lu F.H."/>
            <person name="Bevan M.W."/>
            <person name="Leroy P."/>
            <person name="Li P."/>
            <person name="You F.M."/>
            <person name="Sun Q."/>
            <person name="Liu Z."/>
            <person name="Lyons E."/>
            <person name="Wicker T."/>
            <person name="Salzberg S.L."/>
            <person name="Devos K.M."/>
            <person name="Dvorak J."/>
        </authorList>
    </citation>
    <scope>NUCLEOTIDE SEQUENCE [LARGE SCALE GENOMIC DNA]</scope>
    <source>
        <strain evidence="5">cv. AL8/78</strain>
    </source>
</reference>
<dbReference type="GO" id="GO:0005576">
    <property type="term" value="C:extracellular region"/>
    <property type="evidence" value="ECO:0007669"/>
    <property type="project" value="UniProtKB-SubCell"/>
</dbReference>
<evidence type="ECO:0000256" key="3">
    <source>
        <dbReference type="ARBA" id="ARBA00022729"/>
    </source>
</evidence>
<sequence>SVEPEKGMANQLKSPLARDLFFLLSYTAAVVAASSLPQQSFKPSQEHTVSSDYPRPQDFQNERLYQAYSVIQHFKKTITSDPMKITSTWTGHDICGENTYVGFHCTALPGHGQNLTVTSAVLNGFGLCAPQLQGFIDQLPDLALFQATSNNFGAFDVPNLSGLTYLYKLDARDDHFAQSLRGRGRDFSLPTKIAHLKGCILGKLACAGLDVGSVSLVERTPQSGVSHGATNATALLLNYNNLSGPLPANIGFSKLSYLAVANNKLTGPIPPSIAHMQDSLLEMLLINNQLSGCLPNEIGMLTKTTVIDAGMNQLTGPIPSSFSCLSSVEQLNLGGNSLYGQVPDALCKLAGPAGRLANLTLSGNYFTSVGPACSALIKDGVLDVKHNCIPGFANQRGPAECASFLSQPKTCPAASARVACPAADAKINAAAPEGRVAKDYSSYVVYATLHE</sequence>
<evidence type="ECO:0000256" key="2">
    <source>
        <dbReference type="ARBA" id="ARBA00022525"/>
    </source>
</evidence>
<reference evidence="6" key="1">
    <citation type="journal article" date="2014" name="Science">
        <title>Ancient hybridizations among the ancestral genomes of bread wheat.</title>
        <authorList>
            <consortium name="International Wheat Genome Sequencing Consortium,"/>
            <person name="Marcussen T."/>
            <person name="Sandve S.R."/>
            <person name="Heier L."/>
            <person name="Spannagl M."/>
            <person name="Pfeifer M."/>
            <person name="Jakobsen K.S."/>
            <person name="Wulff B.B."/>
            <person name="Steuernagel B."/>
            <person name="Mayer K.F."/>
            <person name="Olsen O.A."/>
        </authorList>
    </citation>
    <scope>NUCLEOTIDE SEQUENCE [LARGE SCALE GENOMIC DNA]</scope>
    <source>
        <strain evidence="6">cv. AL8/78</strain>
    </source>
</reference>
<dbReference type="Pfam" id="PF00560">
    <property type="entry name" value="LRR_1"/>
    <property type="match status" value="2"/>
</dbReference>
<keyword evidence="3" id="KW-0732">Signal</keyword>
<keyword evidence="4" id="KW-0677">Repeat</keyword>
<name>A0A453P3A0_AEGTS</name>
<proteinExistence type="predicted"/>
<reference evidence="6" key="2">
    <citation type="journal article" date="2017" name="Nat. Plants">
        <title>The Aegilops tauschii genome reveals multiple impacts of transposons.</title>
        <authorList>
            <person name="Zhao G."/>
            <person name="Zou C."/>
            <person name="Li K."/>
            <person name="Wang K."/>
            <person name="Li T."/>
            <person name="Gao L."/>
            <person name="Zhang X."/>
            <person name="Wang H."/>
            <person name="Yang Z."/>
            <person name="Liu X."/>
            <person name="Jiang W."/>
            <person name="Mao L."/>
            <person name="Kong X."/>
            <person name="Jiao Y."/>
            <person name="Jia J."/>
        </authorList>
    </citation>
    <scope>NUCLEOTIDE SEQUENCE [LARGE SCALE GENOMIC DNA]</scope>
    <source>
        <strain evidence="6">cv. AL8/78</strain>
    </source>
</reference>
<evidence type="ECO:0000256" key="4">
    <source>
        <dbReference type="ARBA" id="ARBA00022737"/>
    </source>
</evidence>
<accession>A0A453P3A0</accession>
<keyword evidence="2" id="KW-0964">Secreted</keyword>
<dbReference type="EnsemblPlants" id="AET6Gv20590900.2">
    <property type="protein sequence ID" value="AET6Gv20590900.2"/>
    <property type="gene ID" value="AET6Gv20590900"/>
</dbReference>
<dbReference type="PANTHER" id="PTHR32093">
    <property type="entry name" value="LEUCINE-RICH REPEAT EXTENSIN-LIKE PROTEIN 3-RELATED"/>
    <property type="match status" value="1"/>
</dbReference>
<dbReference type="Gramene" id="AET6Gv20590900.2">
    <property type="protein sequence ID" value="AET6Gv20590900.2"/>
    <property type="gene ID" value="AET6Gv20590900"/>
</dbReference>
<evidence type="ECO:0000256" key="1">
    <source>
        <dbReference type="ARBA" id="ARBA00004613"/>
    </source>
</evidence>
<evidence type="ECO:0000313" key="6">
    <source>
        <dbReference type="Proteomes" id="UP000015105"/>
    </source>
</evidence>
<protein>
    <recommendedName>
        <fullName evidence="7">Leucine-rich repeat-containing N-terminal plant-type domain-containing protein</fullName>
    </recommendedName>
</protein>
<dbReference type="InterPro" id="IPR001611">
    <property type="entry name" value="Leu-rich_rpt"/>
</dbReference>
<dbReference type="STRING" id="200361.A0A453P3A0"/>
<dbReference type="PANTHER" id="PTHR32093:SF159">
    <property type="entry name" value="OS02G0616100 PROTEIN"/>
    <property type="match status" value="1"/>
</dbReference>
<comment type="subcellular location">
    <subcellularLocation>
        <location evidence="1">Secreted</location>
    </subcellularLocation>
</comment>
<dbReference type="SUPFAM" id="SSF52058">
    <property type="entry name" value="L domain-like"/>
    <property type="match status" value="1"/>
</dbReference>
<keyword evidence="6" id="KW-1185">Reference proteome</keyword>
<dbReference type="InterPro" id="IPR051582">
    <property type="entry name" value="LRR_extensin-like_regulator"/>
</dbReference>
<dbReference type="Proteomes" id="UP000015105">
    <property type="component" value="Chromosome 6D"/>
</dbReference>
<dbReference type="InterPro" id="IPR032675">
    <property type="entry name" value="LRR_dom_sf"/>
</dbReference>
<reference evidence="5" key="4">
    <citation type="submission" date="2019-03" db="UniProtKB">
        <authorList>
            <consortium name="EnsemblPlants"/>
        </authorList>
    </citation>
    <scope>IDENTIFICATION</scope>
</reference>
<evidence type="ECO:0008006" key="7">
    <source>
        <dbReference type="Google" id="ProtNLM"/>
    </source>
</evidence>